<evidence type="ECO:0000256" key="1">
    <source>
        <dbReference type="ARBA" id="ARBA00004609"/>
    </source>
</evidence>
<dbReference type="InParanoid" id="A0A2T3AAF8"/>
<dbReference type="AlphaFoldDB" id="A0A2T3AAF8"/>
<organism evidence="11 12">
    <name type="scientific">Coniella lustricola</name>
    <dbReference type="NCBI Taxonomy" id="2025994"/>
    <lineage>
        <taxon>Eukaryota</taxon>
        <taxon>Fungi</taxon>
        <taxon>Dikarya</taxon>
        <taxon>Ascomycota</taxon>
        <taxon>Pezizomycotina</taxon>
        <taxon>Sordariomycetes</taxon>
        <taxon>Sordariomycetidae</taxon>
        <taxon>Diaporthales</taxon>
        <taxon>Schizoparmaceae</taxon>
        <taxon>Coniella</taxon>
    </lineage>
</organism>
<evidence type="ECO:0000256" key="8">
    <source>
        <dbReference type="ARBA" id="ARBA00023288"/>
    </source>
</evidence>
<comment type="similarity">
    <text evidence="2 9">Belongs to the glycosyl hydrolase 72 family.</text>
</comment>
<dbReference type="GO" id="GO:0016787">
    <property type="term" value="F:hydrolase activity"/>
    <property type="evidence" value="ECO:0007669"/>
    <property type="project" value="UniProtKB-KW"/>
</dbReference>
<feature type="signal peptide" evidence="9">
    <location>
        <begin position="1"/>
        <end position="21"/>
    </location>
</feature>
<comment type="subcellular location">
    <subcellularLocation>
        <location evidence="1 9">Cell membrane</location>
        <topology evidence="1 9">Lipid-anchor</topology>
        <topology evidence="1 9">GPI-anchor</topology>
    </subcellularLocation>
</comment>
<evidence type="ECO:0000256" key="4">
    <source>
        <dbReference type="ARBA" id="ARBA00022729"/>
    </source>
</evidence>
<protein>
    <recommendedName>
        <fullName evidence="9">1,3-beta-glucanosyltransferase</fullName>
        <ecNumber evidence="9">2.4.1.-</ecNumber>
    </recommendedName>
</protein>
<dbReference type="InterPro" id="IPR012946">
    <property type="entry name" value="X8"/>
</dbReference>
<dbReference type="EC" id="2.4.1.-" evidence="9"/>
<gene>
    <name evidence="11" type="ORF">BD289DRAFT_230967</name>
</gene>
<dbReference type="GO" id="GO:0071970">
    <property type="term" value="P:fungal-type cell wall (1-&gt;3)-beta-D-glucan biosynthetic process"/>
    <property type="evidence" value="ECO:0007669"/>
    <property type="project" value="TreeGrafter"/>
</dbReference>
<accession>A0A2T3AAF8</accession>
<evidence type="ECO:0000313" key="12">
    <source>
        <dbReference type="Proteomes" id="UP000241462"/>
    </source>
</evidence>
<sequence>MGRRHISTGLVLAVLALEAAAVDPIVAKGQYLFYATNATFIDSLADGAACARDIPYLQQLGTNTIRAYAVDPAQDHSACMDALDAAGIYVVADLSVPGASINRDAPAWTTDLFARYQGVMDNLGAFPNTLGFFAGNEVANNKSNSAASAFVKAAVRDSKAYLASRNFGHWMGVGYATNDDADTRDNLAAYFNCGADQRAAVDFWGYNIYEWCGQSSFQTSGYQERTAAFANYSVPAFFSEYGCNNPGGGEARVWQETGVLYSPLMNTVWSGGIVYEYFQEQNDFGLVSLSGTAVTPLQDFAPLATAIAQVAANGSSASTLTMAAYTPSNVPRACPAVQADVWLAAEALPPTPNTTVCETMVASSACVPTDAVTSSSDGTAMAALFGTICGLDATACAGITANATAGTYGDYVGCTTAQQLTNALNQYYLNQNKAPTACDFAGQARIVTPSVTGSAAAAAAAAAEGGSSSSSSSTSVNANAEANLTITPYQGALAGPISAGSGQRAMVKSVLGWAVAVAVFVAVSL</sequence>
<dbReference type="Gene3D" id="1.20.58.1040">
    <property type="match status" value="1"/>
</dbReference>
<keyword evidence="6" id="KW-1015">Disulfide bond</keyword>
<evidence type="ECO:0000256" key="9">
    <source>
        <dbReference type="RuleBase" id="RU361209"/>
    </source>
</evidence>
<dbReference type="OrthoDB" id="421038at2759"/>
<dbReference type="Gene3D" id="3.20.20.80">
    <property type="entry name" value="Glycosidases"/>
    <property type="match status" value="1"/>
</dbReference>
<evidence type="ECO:0000256" key="3">
    <source>
        <dbReference type="ARBA" id="ARBA00022622"/>
    </source>
</evidence>
<evidence type="ECO:0000256" key="6">
    <source>
        <dbReference type="ARBA" id="ARBA00023157"/>
    </source>
</evidence>
<dbReference type="InterPro" id="IPR004886">
    <property type="entry name" value="Glucanosyltransferase"/>
</dbReference>
<dbReference type="Proteomes" id="UP000241462">
    <property type="component" value="Unassembled WGS sequence"/>
</dbReference>
<feature type="chain" id="PRO_5015373307" description="1,3-beta-glucanosyltransferase" evidence="9">
    <location>
        <begin position="22"/>
        <end position="525"/>
    </location>
</feature>
<evidence type="ECO:0000256" key="5">
    <source>
        <dbReference type="ARBA" id="ARBA00023136"/>
    </source>
</evidence>
<evidence type="ECO:0000259" key="10">
    <source>
        <dbReference type="SMART" id="SM00768"/>
    </source>
</evidence>
<evidence type="ECO:0000313" key="11">
    <source>
        <dbReference type="EMBL" id="PSR88661.1"/>
    </source>
</evidence>
<dbReference type="STRING" id="2025994.A0A2T3AAF8"/>
<dbReference type="GO" id="GO:0098552">
    <property type="term" value="C:side of membrane"/>
    <property type="evidence" value="ECO:0007669"/>
    <property type="project" value="UniProtKB-KW"/>
</dbReference>
<dbReference type="InterPro" id="IPR017853">
    <property type="entry name" value="GH"/>
</dbReference>
<reference evidence="11 12" key="1">
    <citation type="journal article" date="2018" name="Mycol. Prog.">
        <title>Coniella lustricola, a new species from submerged detritus.</title>
        <authorList>
            <person name="Raudabaugh D.B."/>
            <person name="Iturriaga T."/>
            <person name="Carver A."/>
            <person name="Mondo S."/>
            <person name="Pangilinan J."/>
            <person name="Lipzen A."/>
            <person name="He G."/>
            <person name="Amirebrahimi M."/>
            <person name="Grigoriev I.V."/>
            <person name="Miller A.N."/>
        </authorList>
    </citation>
    <scope>NUCLEOTIDE SEQUENCE [LARGE SCALE GENOMIC DNA]</scope>
    <source>
        <strain evidence="11 12">B22-T-1</strain>
    </source>
</reference>
<comment type="function">
    <text evidence="9">Splits internally a 1,3-beta-glucan molecule and transfers the newly generated reducing end (the donor) to the non-reducing end of another 1,3-beta-glucan molecule (the acceptor) forming a 1,3-beta linkage, resulting in the elongation of 1,3-beta-glucan chains in the cell wall.</text>
</comment>
<dbReference type="SMART" id="SM00768">
    <property type="entry name" value="X8"/>
    <property type="match status" value="1"/>
</dbReference>
<evidence type="ECO:0000256" key="7">
    <source>
        <dbReference type="ARBA" id="ARBA00023180"/>
    </source>
</evidence>
<keyword evidence="8 9" id="KW-0449">Lipoprotein</keyword>
<dbReference type="Pfam" id="PF03198">
    <property type="entry name" value="Glyco_hydro_72"/>
    <property type="match status" value="1"/>
</dbReference>
<keyword evidence="5 9" id="KW-0472">Membrane</keyword>
<dbReference type="PANTHER" id="PTHR31468">
    <property type="entry name" value="1,3-BETA-GLUCANOSYLTRANSFERASE GAS1"/>
    <property type="match status" value="1"/>
</dbReference>
<keyword evidence="11" id="KW-0378">Hydrolase</keyword>
<feature type="domain" description="X8" evidence="10">
    <location>
        <begin position="364"/>
        <end position="456"/>
    </location>
</feature>
<dbReference type="GO" id="GO:0042124">
    <property type="term" value="F:1,3-beta-glucanosyltransferase activity"/>
    <property type="evidence" value="ECO:0007669"/>
    <property type="project" value="TreeGrafter"/>
</dbReference>
<keyword evidence="9" id="KW-0808">Transferase</keyword>
<evidence type="ECO:0000256" key="2">
    <source>
        <dbReference type="ARBA" id="ARBA00007528"/>
    </source>
</evidence>
<dbReference type="GO" id="GO:0031505">
    <property type="term" value="P:fungal-type cell wall organization"/>
    <property type="evidence" value="ECO:0007669"/>
    <property type="project" value="TreeGrafter"/>
</dbReference>
<keyword evidence="4 9" id="KW-0732">Signal</keyword>
<proteinExistence type="inferred from homology"/>
<dbReference type="EMBL" id="KZ678426">
    <property type="protein sequence ID" value="PSR88661.1"/>
    <property type="molecule type" value="Genomic_DNA"/>
</dbReference>
<keyword evidence="3 9" id="KW-0336">GPI-anchor</keyword>
<name>A0A2T3AAF8_9PEZI</name>
<dbReference type="PANTHER" id="PTHR31468:SF2">
    <property type="entry name" value="1,3-BETA-GLUCANOSYLTRANSFERASE GAS1"/>
    <property type="match status" value="1"/>
</dbReference>
<dbReference type="GO" id="GO:0005886">
    <property type="term" value="C:plasma membrane"/>
    <property type="evidence" value="ECO:0007669"/>
    <property type="project" value="UniProtKB-SubCell"/>
</dbReference>
<dbReference type="Pfam" id="PF07983">
    <property type="entry name" value="X8"/>
    <property type="match status" value="1"/>
</dbReference>
<keyword evidence="7" id="KW-0325">Glycoprotein</keyword>
<dbReference type="SUPFAM" id="SSF51445">
    <property type="entry name" value="(Trans)glycosidases"/>
    <property type="match status" value="1"/>
</dbReference>
<keyword evidence="12" id="KW-1185">Reference proteome</keyword>